<dbReference type="EMBL" id="UINC01042155">
    <property type="protein sequence ID" value="SVB44404.1"/>
    <property type="molecule type" value="Genomic_DNA"/>
</dbReference>
<dbReference type="InterPro" id="IPR013784">
    <property type="entry name" value="Carb-bd-like_fold"/>
</dbReference>
<gene>
    <name evidence="1" type="ORF">METZ01_LOCUS197258</name>
</gene>
<dbReference type="Pfam" id="PF13620">
    <property type="entry name" value="CarboxypepD_reg"/>
    <property type="match status" value="1"/>
</dbReference>
<sequence>DQNGCVYKPHVLGVQVGQKIEILNSDGTLHNVHAMPKKKNNDAFNEAMPGARKKVTKQFDETEVMVKVKCDVHPWMGAFIGVLDHPFFSITDEGGNFEIEDLPPGTYTVEAWHERLPAQAVTVTVKADGDATADFVLKRPPKKK</sequence>
<dbReference type="Gene3D" id="2.60.40.1120">
    <property type="entry name" value="Carboxypeptidase-like, regulatory domain"/>
    <property type="match status" value="1"/>
</dbReference>
<name>A0A382E2Q3_9ZZZZ</name>
<dbReference type="InterPro" id="IPR008972">
    <property type="entry name" value="Cupredoxin"/>
</dbReference>
<dbReference type="SUPFAM" id="SSF49452">
    <property type="entry name" value="Starch-binding domain-like"/>
    <property type="match status" value="1"/>
</dbReference>
<feature type="non-terminal residue" evidence="1">
    <location>
        <position position="1"/>
    </location>
</feature>
<organism evidence="1">
    <name type="scientific">marine metagenome</name>
    <dbReference type="NCBI Taxonomy" id="408172"/>
    <lineage>
        <taxon>unclassified sequences</taxon>
        <taxon>metagenomes</taxon>
        <taxon>ecological metagenomes</taxon>
    </lineage>
</organism>
<proteinExistence type="predicted"/>
<evidence type="ECO:0000313" key="1">
    <source>
        <dbReference type="EMBL" id="SVB44404.1"/>
    </source>
</evidence>
<accession>A0A382E2Q3</accession>
<reference evidence="1" key="1">
    <citation type="submission" date="2018-05" db="EMBL/GenBank/DDBJ databases">
        <authorList>
            <person name="Lanie J.A."/>
            <person name="Ng W.-L."/>
            <person name="Kazmierczak K.M."/>
            <person name="Andrzejewski T.M."/>
            <person name="Davidsen T.M."/>
            <person name="Wayne K.J."/>
            <person name="Tettelin H."/>
            <person name="Glass J.I."/>
            <person name="Rusch D."/>
            <person name="Podicherti R."/>
            <person name="Tsui H.-C.T."/>
            <person name="Winkler M.E."/>
        </authorList>
    </citation>
    <scope>NUCLEOTIDE SEQUENCE</scope>
</reference>
<dbReference type="AlphaFoldDB" id="A0A382E2Q3"/>
<protein>
    <recommendedName>
        <fullName evidence="2">Rhamnogalacturonan lyase domain-containing protein</fullName>
    </recommendedName>
</protein>
<dbReference type="GO" id="GO:0030246">
    <property type="term" value="F:carbohydrate binding"/>
    <property type="evidence" value="ECO:0007669"/>
    <property type="project" value="InterPro"/>
</dbReference>
<dbReference type="SUPFAM" id="SSF49503">
    <property type="entry name" value="Cupredoxins"/>
    <property type="match status" value="1"/>
</dbReference>
<evidence type="ECO:0008006" key="2">
    <source>
        <dbReference type="Google" id="ProtNLM"/>
    </source>
</evidence>